<dbReference type="PANTHER" id="PTHR35089:SF1">
    <property type="entry name" value="CHAPERONE PROTEIN SKP"/>
    <property type="match status" value="1"/>
</dbReference>
<dbReference type="GO" id="GO:0051082">
    <property type="term" value="F:unfolded protein binding"/>
    <property type="evidence" value="ECO:0007669"/>
    <property type="project" value="InterPro"/>
</dbReference>
<sequence length="242" mass="26231">MTKTASSNSHLPQISDPGRLGRGLRQALARGLLALLLVLPGALAAQDQAPRSPVLVVDFDEVFRLSQRGQEILEEFELRSRELADEIARIDLEMAAEEKALTDKRATLSATEFRKLADAFDDKVQALRAEQDQRAQALNRDQANARLEFRQTAFPILGQLMLDAGAVLVVEKRNVLVFNDAIDVSGLTAQLLDANYAERDAADQPAPDAPQETPARPEPAPDTGDAPEAAPVTPVTPGPEPE</sequence>
<dbReference type="Gene3D" id="3.30.910.20">
    <property type="entry name" value="Skp domain"/>
    <property type="match status" value="1"/>
</dbReference>
<dbReference type="GO" id="GO:0005829">
    <property type="term" value="C:cytosol"/>
    <property type="evidence" value="ECO:0007669"/>
    <property type="project" value="TreeGrafter"/>
</dbReference>
<dbReference type="GO" id="GO:0050821">
    <property type="term" value="P:protein stabilization"/>
    <property type="evidence" value="ECO:0007669"/>
    <property type="project" value="TreeGrafter"/>
</dbReference>
<protein>
    <submittedName>
        <fullName evidence="4">Periplasmic chaperone for outer membrane proteins Skp</fullName>
    </submittedName>
</protein>
<dbReference type="SUPFAM" id="SSF111384">
    <property type="entry name" value="OmpH-like"/>
    <property type="match status" value="1"/>
</dbReference>
<dbReference type="PANTHER" id="PTHR35089">
    <property type="entry name" value="CHAPERONE PROTEIN SKP"/>
    <property type="match status" value="1"/>
</dbReference>
<accession>A0A975ZMN8</accession>
<comment type="similarity">
    <text evidence="1">Belongs to the Skp family.</text>
</comment>
<reference evidence="4 5" key="1">
    <citation type="submission" date="2016-10" db="EMBL/GenBank/DDBJ databases">
        <authorList>
            <person name="Varghese N."/>
            <person name="Submissions S."/>
        </authorList>
    </citation>
    <scope>NUCLEOTIDE SEQUENCE [LARGE SCALE GENOMIC DNA]</scope>
    <source>
        <strain evidence="4 5">FF3</strain>
    </source>
</reference>
<organism evidence="4 5">
    <name type="scientific">Marinovum algicola</name>
    <dbReference type="NCBI Taxonomy" id="42444"/>
    <lineage>
        <taxon>Bacteria</taxon>
        <taxon>Pseudomonadati</taxon>
        <taxon>Pseudomonadota</taxon>
        <taxon>Alphaproteobacteria</taxon>
        <taxon>Rhodobacterales</taxon>
        <taxon>Roseobacteraceae</taxon>
        <taxon>Marinovum</taxon>
    </lineage>
</organism>
<proteinExistence type="inferred from homology"/>
<comment type="caution">
    <text evidence="4">The sequence shown here is derived from an EMBL/GenBank/DDBJ whole genome shotgun (WGS) entry which is preliminary data.</text>
</comment>
<evidence type="ECO:0000256" key="2">
    <source>
        <dbReference type="ARBA" id="ARBA00022729"/>
    </source>
</evidence>
<dbReference type="AlphaFoldDB" id="A0A975ZMN8"/>
<evidence type="ECO:0000256" key="3">
    <source>
        <dbReference type="SAM" id="MobiDB-lite"/>
    </source>
</evidence>
<name>A0A975ZMN8_9RHOB</name>
<dbReference type="Proteomes" id="UP000182932">
    <property type="component" value="Unassembled WGS sequence"/>
</dbReference>
<dbReference type="SMART" id="SM00935">
    <property type="entry name" value="OmpH"/>
    <property type="match status" value="1"/>
</dbReference>
<gene>
    <name evidence="4" type="ORF">SAMN04487940_103163</name>
</gene>
<evidence type="ECO:0000256" key="1">
    <source>
        <dbReference type="ARBA" id="ARBA00009091"/>
    </source>
</evidence>
<dbReference type="InterPro" id="IPR024930">
    <property type="entry name" value="Skp_dom_sf"/>
</dbReference>
<dbReference type="Pfam" id="PF03938">
    <property type="entry name" value="OmpH"/>
    <property type="match status" value="1"/>
</dbReference>
<keyword evidence="5" id="KW-1185">Reference proteome</keyword>
<keyword evidence="2" id="KW-0732">Signal</keyword>
<evidence type="ECO:0000313" key="5">
    <source>
        <dbReference type="Proteomes" id="UP000182932"/>
    </source>
</evidence>
<feature type="region of interest" description="Disordered" evidence="3">
    <location>
        <begin position="198"/>
        <end position="242"/>
    </location>
</feature>
<dbReference type="InterPro" id="IPR005632">
    <property type="entry name" value="Chaperone_Skp"/>
</dbReference>
<dbReference type="EMBL" id="FNYY01000003">
    <property type="protein sequence ID" value="SEJ08064.1"/>
    <property type="molecule type" value="Genomic_DNA"/>
</dbReference>
<evidence type="ECO:0000313" key="4">
    <source>
        <dbReference type="EMBL" id="SEJ08064.1"/>
    </source>
</evidence>